<evidence type="ECO:0000313" key="5">
    <source>
        <dbReference type="Proteomes" id="UP000007939"/>
    </source>
</evidence>
<evidence type="ECO:0000256" key="1">
    <source>
        <dbReference type="ARBA" id="ARBA00022898"/>
    </source>
</evidence>
<dbReference type="Pfam" id="PF00266">
    <property type="entry name" value="Aminotran_5"/>
    <property type="match status" value="1"/>
</dbReference>
<dbReference type="Proteomes" id="UP000007939">
    <property type="component" value="Chromosome"/>
</dbReference>
<gene>
    <name evidence="4" type="ordered locus">Spico_1512</name>
</gene>
<dbReference type="GO" id="GO:0006535">
    <property type="term" value="P:cysteine biosynthetic process from serine"/>
    <property type="evidence" value="ECO:0007669"/>
    <property type="project" value="TreeGrafter"/>
</dbReference>
<reference evidence="4 5" key="2">
    <citation type="journal article" date="2012" name="Stand. Genomic Sci.">
        <title>Complete genome sequence of the termite hindgut bacterium Spirochaeta coccoides type strain (SPN1(T)), reclassification in the genus Sphaerochaeta as Sphaerochaeta coccoides comb. nov. and emendations of the family Spirochaetaceae and the genus Sphaerochaeta.</title>
        <authorList>
            <person name="Abt B."/>
            <person name="Han C."/>
            <person name="Scheuner C."/>
            <person name="Lu M."/>
            <person name="Lapidus A."/>
            <person name="Nolan M."/>
            <person name="Lucas S."/>
            <person name="Hammon N."/>
            <person name="Deshpande S."/>
            <person name="Cheng J.F."/>
            <person name="Tapia R."/>
            <person name="Goodwin L.A."/>
            <person name="Pitluck S."/>
            <person name="Liolios K."/>
            <person name="Pagani I."/>
            <person name="Ivanova N."/>
            <person name="Mavromatis K."/>
            <person name="Mikhailova N."/>
            <person name="Huntemann M."/>
            <person name="Pati A."/>
            <person name="Chen A."/>
            <person name="Palaniappan K."/>
            <person name="Land M."/>
            <person name="Hauser L."/>
            <person name="Brambilla E.M."/>
            <person name="Rohde M."/>
            <person name="Spring S."/>
            <person name="Gronow S."/>
            <person name="Goker M."/>
            <person name="Woyke T."/>
            <person name="Bristow J."/>
            <person name="Eisen J.A."/>
            <person name="Markowitz V."/>
            <person name="Hugenholtz P."/>
            <person name="Kyrpides N.C."/>
            <person name="Klenk H.P."/>
            <person name="Detter J.C."/>
        </authorList>
    </citation>
    <scope>NUCLEOTIDE SEQUENCE [LARGE SCALE GENOMIC DNA]</scope>
    <source>
        <strain evidence="5">ATCC BAA-1237 / DSM 17374 / SPN1</strain>
    </source>
</reference>
<dbReference type="Pfam" id="PF22475">
    <property type="entry name" value="YhfS-like_C"/>
    <property type="match status" value="1"/>
</dbReference>
<keyword evidence="1" id="KW-0663">Pyridoxal phosphate</keyword>
<dbReference type="OrthoDB" id="9787096at2"/>
<organism evidence="4 5">
    <name type="scientific">Parasphaerochaeta coccoides (strain ATCC BAA-1237 / DSM 17374 / SPN1)</name>
    <name type="common">Sphaerochaeta coccoides</name>
    <dbReference type="NCBI Taxonomy" id="760011"/>
    <lineage>
        <taxon>Bacteria</taxon>
        <taxon>Pseudomonadati</taxon>
        <taxon>Spirochaetota</taxon>
        <taxon>Spirochaetia</taxon>
        <taxon>Spirochaetales</taxon>
        <taxon>Sphaerochaetaceae</taxon>
        <taxon>Parasphaerochaeta</taxon>
    </lineage>
</organism>
<dbReference type="Gene3D" id="3.40.640.10">
    <property type="entry name" value="Type I PLP-dependent aspartate aminotransferase-like (Major domain)"/>
    <property type="match status" value="1"/>
</dbReference>
<proteinExistence type="predicted"/>
<dbReference type="STRING" id="760011.Spico_1512"/>
<dbReference type="HOGENOM" id="CLU_766715_0_0_12"/>
<dbReference type="PANTHER" id="PTHR43797">
    <property type="entry name" value="HOMOCYSTEINE/CYSTEINE SYNTHASE"/>
    <property type="match status" value="1"/>
</dbReference>
<dbReference type="PANTHER" id="PTHR43797:SF2">
    <property type="entry name" value="HOMOCYSTEINE_CYSTEINE SYNTHASE"/>
    <property type="match status" value="1"/>
</dbReference>
<dbReference type="InterPro" id="IPR015421">
    <property type="entry name" value="PyrdxlP-dep_Trfase_major"/>
</dbReference>
<keyword evidence="5" id="KW-1185">Reference proteome</keyword>
<dbReference type="InterPro" id="IPR054718">
    <property type="entry name" value="YhfS-like_C"/>
</dbReference>
<dbReference type="AlphaFoldDB" id="F4GIU7"/>
<dbReference type="eggNOG" id="COG0156">
    <property type="taxonomic scope" value="Bacteria"/>
</dbReference>
<dbReference type="GO" id="GO:0071269">
    <property type="term" value="P:L-homocysteine biosynthetic process"/>
    <property type="evidence" value="ECO:0007669"/>
    <property type="project" value="TreeGrafter"/>
</dbReference>
<feature type="domain" description="YhfS-like C-terminal" evidence="3">
    <location>
        <begin position="261"/>
        <end position="361"/>
    </location>
</feature>
<feature type="domain" description="Aminotransferase class V" evidence="2">
    <location>
        <begin position="191"/>
        <end position="234"/>
    </location>
</feature>
<dbReference type="Gene3D" id="3.90.1150.130">
    <property type="match status" value="1"/>
</dbReference>
<sequence>MKTYPLESMSLEDAKRLQFHIVDCACRHFSGKELLSAGDFGIDPSSHGPRQTRRVEKAIAAIFGAEDAVLVRGAGTGAIRYALGSMLPDTGVLLLHDAPVYPTTQDTLATMKAETVTVDFNDKDALMSVLRARTNITTALVQVTRQKPDDSYDAHDVISCIKAADKRIAILTDDNYAVFKIPLIGCQGSCQEGADVSCFSSFKLLGPEGVGIVVGRQEYVRLIRSRCYSGGSQVQGPEAMEVLRGFVYAPVSFAIQAEVTDEILRRLNAGEVHGVRKAFIANAQSRVILVEFEENIADKLLETAEKYGVAPYPVGSESKYEFAPMFYRVSGTFREACVGMEKNTIRINPMRSGADTVLRILTESLSTVLKDKE</sequence>
<accession>F4GIU7</accession>
<dbReference type="GO" id="GO:0003961">
    <property type="term" value="F:O-acetylhomoserine aminocarboxypropyltransferase activity"/>
    <property type="evidence" value="ECO:0007669"/>
    <property type="project" value="TreeGrafter"/>
</dbReference>
<evidence type="ECO:0000259" key="2">
    <source>
        <dbReference type="Pfam" id="PF00266"/>
    </source>
</evidence>
<dbReference type="InterPro" id="IPR015424">
    <property type="entry name" value="PyrdxlP-dep_Trfase"/>
</dbReference>
<dbReference type="InterPro" id="IPR006235">
    <property type="entry name" value="OAc-hSer/O-AcSer_sulfhydrylase"/>
</dbReference>
<dbReference type="GO" id="GO:0005737">
    <property type="term" value="C:cytoplasm"/>
    <property type="evidence" value="ECO:0007669"/>
    <property type="project" value="TreeGrafter"/>
</dbReference>
<dbReference type="KEGG" id="scc:Spico_1512"/>
<dbReference type="GO" id="GO:0004124">
    <property type="term" value="F:cysteine synthase activity"/>
    <property type="evidence" value="ECO:0007669"/>
    <property type="project" value="TreeGrafter"/>
</dbReference>
<protein>
    <submittedName>
        <fullName evidence="4">Uncharacterized protein</fullName>
    </submittedName>
</protein>
<dbReference type="RefSeq" id="WP_013740109.1">
    <property type="nucleotide sequence ID" value="NC_015436.1"/>
</dbReference>
<reference evidence="5" key="1">
    <citation type="submission" date="2011-04" db="EMBL/GenBank/DDBJ databases">
        <title>The complete genome of Spirochaeta coccoides DSM 17374.</title>
        <authorList>
            <person name="Lucas S."/>
            <person name="Copeland A."/>
            <person name="Lapidus A."/>
            <person name="Bruce D."/>
            <person name="Goodwin L."/>
            <person name="Pitluck S."/>
            <person name="Peters L."/>
            <person name="Kyrpides N."/>
            <person name="Mavromatis K."/>
            <person name="Pagani I."/>
            <person name="Ivanova N."/>
            <person name="Ovchinnikova G."/>
            <person name="Lu M."/>
            <person name="Detter J.C."/>
            <person name="Tapia R."/>
            <person name="Han C."/>
            <person name="Land M."/>
            <person name="Hauser L."/>
            <person name="Markowitz V."/>
            <person name="Cheng J.-F."/>
            <person name="Hugenholtz P."/>
            <person name="Woyke T."/>
            <person name="Wu D."/>
            <person name="Spring S."/>
            <person name="Schroeder M."/>
            <person name="Brambilla E."/>
            <person name="Klenk H.-P."/>
            <person name="Eisen J.A."/>
        </authorList>
    </citation>
    <scope>NUCLEOTIDE SEQUENCE [LARGE SCALE GENOMIC DNA]</scope>
    <source>
        <strain evidence="5">ATCC BAA-1237 / DSM 17374 / SPN1</strain>
    </source>
</reference>
<dbReference type="EMBL" id="CP002659">
    <property type="protein sequence ID" value="AEC02715.1"/>
    <property type="molecule type" value="Genomic_DNA"/>
</dbReference>
<evidence type="ECO:0000259" key="3">
    <source>
        <dbReference type="Pfam" id="PF22475"/>
    </source>
</evidence>
<evidence type="ECO:0000313" key="4">
    <source>
        <dbReference type="EMBL" id="AEC02715.1"/>
    </source>
</evidence>
<dbReference type="SUPFAM" id="SSF53383">
    <property type="entry name" value="PLP-dependent transferases"/>
    <property type="match status" value="1"/>
</dbReference>
<name>F4GIU7_PARC1</name>
<dbReference type="InterPro" id="IPR000192">
    <property type="entry name" value="Aminotrans_V_dom"/>
</dbReference>